<keyword evidence="2" id="KW-0226">DNA condensation</keyword>
<evidence type="ECO:0000256" key="1">
    <source>
        <dbReference type="ARBA" id="ARBA00010529"/>
    </source>
</evidence>
<evidence type="ECO:0000256" key="2">
    <source>
        <dbReference type="ARBA" id="ARBA00023067"/>
    </source>
</evidence>
<dbReference type="SUPFAM" id="SSF47729">
    <property type="entry name" value="IHF-like DNA-binding proteins"/>
    <property type="match status" value="1"/>
</dbReference>
<dbReference type="PANTHER" id="PTHR33175">
    <property type="entry name" value="DNA-BINDING PROTEIN HU"/>
    <property type="match status" value="1"/>
</dbReference>
<evidence type="ECO:0000313" key="6">
    <source>
        <dbReference type="Proteomes" id="UP000016658"/>
    </source>
</evidence>
<dbReference type="InterPro" id="IPR010992">
    <property type="entry name" value="IHF-like_DNA-bd_dom_sf"/>
</dbReference>
<reference evidence="5 6" key="1">
    <citation type="submission" date="2013-06" db="EMBL/GenBank/DDBJ databases">
        <authorList>
            <person name="Weinstock G."/>
            <person name="Sodergren E."/>
            <person name="Lobos E.A."/>
            <person name="Fulton L."/>
            <person name="Fulton R."/>
            <person name="Courtney L."/>
            <person name="Fronick C."/>
            <person name="O'Laughlin M."/>
            <person name="Godfrey J."/>
            <person name="Wilson R.M."/>
            <person name="Miner T."/>
            <person name="Farmer C."/>
            <person name="Delehaunty K."/>
            <person name="Cordes M."/>
            <person name="Minx P."/>
            <person name="Tomlinson C."/>
            <person name="Chen J."/>
            <person name="Wollam A."/>
            <person name="Pepin K.H."/>
            <person name="Bhonagiri V."/>
            <person name="Zhang X."/>
            <person name="Warren W."/>
            <person name="Mitreva M."/>
            <person name="Mardis E.R."/>
            <person name="Wilson R.K."/>
        </authorList>
    </citation>
    <scope>NUCLEOTIDE SEQUENCE [LARGE SCALE GENOMIC DNA]</scope>
    <source>
        <strain evidence="5 6">ATCC 27803</strain>
    </source>
</reference>
<dbReference type="InterPro" id="IPR000119">
    <property type="entry name" value="Hist_DNA-bd"/>
</dbReference>
<dbReference type="GO" id="GO:0003677">
    <property type="term" value="F:DNA binding"/>
    <property type="evidence" value="ECO:0007669"/>
    <property type="project" value="UniProtKB-KW"/>
</dbReference>
<comment type="similarity">
    <text evidence="1 4">Belongs to the bacterial histone-like protein family.</text>
</comment>
<dbReference type="PATRIC" id="fig|649755.3.peg.1078"/>
<dbReference type="GO" id="GO:0030527">
    <property type="term" value="F:structural constituent of chromatin"/>
    <property type="evidence" value="ECO:0007669"/>
    <property type="project" value="InterPro"/>
</dbReference>
<proteinExistence type="inferred from homology"/>
<dbReference type="InterPro" id="IPR020816">
    <property type="entry name" value="Histone-like_DNA-bd_CS"/>
</dbReference>
<sequence length="117" mass="12799">MIGFACVCISEVVKYVRTKEELIMSTTVNKKDLAAKLVAEYDLSKKVAEGCINTVFEEIMNTLKEDGVVDIYGFGKFSLSERAARMGLNPATGEKIEIPASKAVKFKASKSLKDAVK</sequence>
<comment type="caution">
    <text evidence="5">The sequence shown here is derived from an EMBL/GenBank/DDBJ whole genome shotgun (WGS) entry which is preliminary data.</text>
</comment>
<dbReference type="Proteomes" id="UP000016658">
    <property type="component" value="Unassembled WGS sequence"/>
</dbReference>
<organism evidence="5 6">
    <name type="scientific">Faecalitalea cylindroides ATCC 27803</name>
    <dbReference type="NCBI Taxonomy" id="649755"/>
    <lineage>
        <taxon>Bacteria</taxon>
        <taxon>Bacillati</taxon>
        <taxon>Bacillota</taxon>
        <taxon>Erysipelotrichia</taxon>
        <taxon>Erysipelotrichales</taxon>
        <taxon>Erysipelotrichaceae</taxon>
        <taxon>Faecalitalea</taxon>
    </lineage>
</organism>
<evidence type="ECO:0000256" key="4">
    <source>
        <dbReference type="RuleBase" id="RU003939"/>
    </source>
</evidence>
<protein>
    <submittedName>
        <fullName evidence="5">DNA-binding protein HU-beta family protein</fullName>
    </submittedName>
</protein>
<gene>
    <name evidence="5" type="ORF">HMPREF0367_01166</name>
</gene>
<dbReference type="CDD" id="cd13831">
    <property type="entry name" value="HU"/>
    <property type="match status" value="1"/>
</dbReference>
<dbReference type="PANTHER" id="PTHR33175:SF3">
    <property type="entry name" value="DNA-BINDING PROTEIN HU-BETA"/>
    <property type="match status" value="1"/>
</dbReference>
<evidence type="ECO:0000313" key="5">
    <source>
        <dbReference type="EMBL" id="ERK45109.1"/>
    </source>
</evidence>
<dbReference type="PRINTS" id="PR01727">
    <property type="entry name" value="DNABINDINGHU"/>
</dbReference>
<dbReference type="AlphaFoldDB" id="U2PMW1"/>
<dbReference type="EMBL" id="AWVI01000049">
    <property type="protein sequence ID" value="ERK45109.1"/>
    <property type="molecule type" value="Genomic_DNA"/>
</dbReference>
<dbReference type="Gene3D" id="4.10.520.10">
    <property type="entry name" value="IHF-like DNA-binding proteins"/>
    <property type="match status" value="1"/>
</dbReference>
<dbReference type="SMART" id="SM00411">
    <property type="entry name" value="BHL"/>
    <property type="match status" value="1"/>
</dbReference>
<evidence type="ECO:0000256" key="3">
    <source>
        <dbReference type="ARBA" id="ARBA00023125"/>
    </source>
</evidence>
<name>U2PMW1_9FIRM</name>
<accession>U2PMW1</accession>
<dbReference type="HOGENOM" id="CLU_105066_3_0_9"/>
<keyword evidence="3 5" id="KW-0238">DNA-binding</keyword>
<dbReference type="Pfam" id="PF00216">
    <property type="entry name" value="Bac_DNA_binding"/>
    <property type="match status" value="1"/>
</dbReference>
<dbReference type="PROSITE" id="PS00045">
    <property type="entry name" value="HISTONE_LIKE"/>
    <property type="match status" value="1"/>
</dbReference>
<dbReference type="GO" id="GO:0030261">
    <property type="term" value="P:chromosome condensation"/>
    <property type="evidence" value="ECO:0007669"/>
    <property type="project" value="UniProtKB-KW"/>
</dbReference>